<dbReference type="EMBL" id="AFZE01000045">
    <property type="protein sequence ID" value="EHL13199.1"/>
    <property type="molecule type" value="Genomic_DNA"/>
</dbReference>
<gene>
    <name evidence="3" type="ORF">HMPREF9629_00499</name>
</gene>
<feature type="transmembrane region" description="Helical" evidence="1">
    <location>
        <begin position="206"/>
        <end position="223"/>
    </location>
</feature>
<accession>G9X276</accession>
<keyword evidence="1" id="KW-0812">Transmembrane</keyword>
<name>G9X276_9FIRM</name>
<feature type="transmembrane region" description="Helical" evidence="1">
    <location>
        <begin position="298"/>
        <end position="319"/>
    </location>
</feature>
<feature type="transmembrane region" description="Helical" evidence="1">
    <location>
        <begin position="238"/>
        <end position="262"/>
    </location>
</feature>
<evidence type="ECO:0000256" key="1">
    <source>
        <dbReference type="SAM" id="Phobius"/>
    </source>
</evidence>
<comment type="caution">
    <text evidence="3">The sequence shown here is derived from an EMBL/GenBank/DDBJ whole genome shotgun (WGS) entry which is preliminary data.</text>
</comment>
<evidence type="ECO:0000313" key="3">
    <source>
        <dbReference type="EMBL" id="EHL13199.1"/>
    </source>
</evidence>
<dbReference type="Pfam" id="PF14501">
    <property type="entry name" value="HATPase_c_5"/>
    <property type="match status" value="1"/>
</dbReference>
<feature type="transmembrane region" description="Helical" evidence="1">
    <location>
        <begin position="7"/>
        <end position="29"/>
    </location>
</feature>
<feature type="transmembrane region" description="Helical" evidence="1">
    <location>
        <begin position="357"/>
        <end position="380"/>
    </location>
</feature>
<dbReference type="CDD" id="cd16935">
    <property type="entry name" value="HATPase_AgrC-ComD-like"/>
    <property type="match status" value="1"/>
</dbReference>
<feature type="transmembrane region" description="Helical" evidence="1">
    <location>
        <begin position="269"/>
        <end position="292"/>
    </location>
</feature>
<keyword evidence="1" id="KW-1133">Transmembrane helix</keyword>
<dbReference type="SUPFAM" id="SSF55874">
    <property type="entry name" value="ATPase domain of HSP90 chaperone/DNA topoisomerase II/histidine kinase"/>
    <property type="match status" value="1"/>
</dbReference>
<evidence type="ECO:0000313" key="4">
    <source>
        <dbReference type="Proteomes" id="UP000006437"/>
    </source>
</evidence>
<dbReference type="HOGENOM" id="CLU_449602_0_0_9"/>
<dbReference type="PANTHER" id="PTHR40448">
    <property type="entry name" value="TWO-COMPONENT SENSOR HISTIDINE KINASE"/>
    <property type="match status" value="1"/>
</dbReference>
<feature type="transmembrane region" description="Helical" evidence="1">
    <location>
        <begin position="331"/>
        <end position="351"/>
    </location>
</feature>
<dbReference type="PANTHER" id="PTHR40448:SF1">
    <property type="entry name" value="TWO-COMPONENT SENSOR HISTIDINE KINASE"/>
    <property type="match status" value="1"/>
</dbReference>
<dbReference type="AlphaFoldDB" id="G9X276"/>
<dbReference type="InterPro" id="IPR032834">
    <property type="entry name" value="NatK-like_C"/>
</dbReference>
<feature type="transmembrane region" description="Helical" evidence="1">
    <location>
        <begin position="176"/>
        <end position="199"/>
    </location>
</feature>
<dbReference type="RefSeq" id="WP_009524736.1">
    <property type="nucleotide sequence ID" value="NZ_JH414547.1"/>
</dbReference>
<reference evidence="3 4" key="1">
    <citation type="submission" date="2011-08" db="EMBL/GenBank/DDBJ databases">
        <title>The Genome Sequence of Eubacteriaceae bacterium ACC19a.</title>
        <authorList>
            <consortium name="The Broad Institute Genome Sequencing Platform"/>
            <person name="Earl A."/>
            <person name="Ward D."/>
            <person name="Feldgarden M."/>
            <person name="Gevers D."/>
            <person name="Sizova M."/>
            <person name="Hazen A."/>
            <person name="Epstein S."/>
            <person name="Young S.K."/>
            <person name="Zeng Q."/>
            <person name="Gargeya S."/>
            <person name="Fitzgerald M."/>
            <person name="Haas B."/>
            <person name="Abouelleil A."/>
            <person name="Alvarado L."/>
            <person name="Arachchi H.M."/>
            <person name="Berlin A."/>
            <person name="Brown A."/>
            <person name="Chapman S.B."/>
            <person name="Chen Z."/>
            <person name="Dunbar C."/>
            <person name="Freedman E."/>
            <person name="Gearin G."/>
            <person name="Gellesch M."/>
            <person name="Goldberg J."/>
            <person name="Griggs A."/>
            <person name="Gujja S."/>
            <person name="Heiman D."/>
            <person name="Howarth C."/>
            <person name="Larson L."/>
            <person name="Lui A."/>
            <person name="MacDonald P.J.P."/>
            <person name="Montmayeur A."/>
            <person name="Murphy C."/>
            <person name="Neiman D."/>
            <person name="Pearson M."/>
            <person name="Priest M."/>
            <person name="Roberts A."/>
            <person name="Saif S."/>
            <person name="Shea T."/>
            <person name="Shenoy N."/>
            <person name="Sisk P."/>
            <person name="Stolte C."/>
            <person name="Sykes S."/>
            <person name="Wortman J."/>
            <person name="Nusbaum C."/>
            <person name="Birren B."/>
        </authorList>
    </citation>
    <scope>NUCLEOTIDE SEQUENCE [LARGE SCALE GENOMIC DNA]</scope>
    <source>
        <strain evidence="3 4">ACC19a</strain>
    </source>
</reference>
<protein>
    <recommendedName>
        <fullName evidence="2">Sensor histidine kinase NatK-like C-terminal domain-containing protein</fullName>
    </recommendedName>
</protein>
<evidence type="ECO:0000259" key="2">
    <source>
        <dbReference type="Pfam" id="PF14501"/>
    </source>
</evidence>
<feature type="domain" description="Sensor histidine kinase NatK-like C-terminal" evidence="2">
    <location>
        <begin position="505"/>
        <end position="601"/>
    </location>
</feature>
<proteinExistence type="predicted"/>
<sequence length="607" mass="69682">MKKNLKIFTTLQIILVLSAIIITFSSFGYNMYQAKPPEPLYIKDVKVSVDGNVPKNITLPYNFKNLKPKTPVTVTALVTPNKNDMFCVKTAYSPVKIYTDDILIYEFGKKETYPNFMIDPATEIYLIRSPVYNKEVEFKMEFLSPVTRSSMTVYPPIMSTFKSIFNEFVGIYKVQFLFSVVQLAIGVFLAVVSLIIVFFEKRIGRIFFWLGMFSFISGLWEFGECNFTGMVIKNPTLLYLFAFIGLFNVCIPLLQLAIVSIGFKNPKPLYILSSFLTVSSTVAIVLQFLRIYPLSSSMYAFHFMNTCSLCILSFLTVYEAVKNDNLQAKRFVIPIAILTLASLIEVMNYYFRFTYKFAFLFQNGVIIFILIMGFTIGFYIKDFETVRKQNESLAFEIGLMEIQMSEQRKYNELIAENEKTLKKQRHDLRHHLITIRELAENGNEKLNDYLNNLSKNIPAVHFNYCENKAVSSILSHYAGVCEEEKIDFKAKLIVPETDNISLNSDLTIIFGNLLENAIEACIKTDKDKRFIRIGSDISYDMLVITMDNSYDGNFVSVNGRFRSTKRNDFGIGLSSVQSVARKYNGDAKFEDKDGYFQSSVYMRTDDI</sequence>
<dbReference type="GO" id="GO:0042802">
    <property type="term" value="F:identical protein binding"/>
    <property type="evidence" value="ECO:0007669"/>
    <property type="project" value="TreeGrafter"/>
</dbReference>
<keyword evidence="1" id="KW-0472">Membrane</keyword>
<organism evidence="3 4">
    <name type="scientific">Peptoanaerobacter stomatis</name>
    <dbReference type="NCBI Taxonomy" id="796937"/>
    <lineage>
        <taxon>Bacteria</taxon>
        <taxon>Bacillati</taxon>
        <taxon>Bacillota</taxon>
        <taxon>Clostridia</taxon>
        <taxon>Peptostreptococcales</taxon>
        <taxon>Filifactoraceae</taxon>
        <taxon>Peptoanaerobacter</taxon>
    </lineage>
</organism>
<dbReference type="BioCyc" id="EBAC796937-HMP:GMGH-500-MONOMER"/>
<dbReference type="Gene3D" id="3.30.565.10">
    <property type="entry name" value="Histidine kinase-like ATPase, C-terminal domain"/>
    <property type="match status" value="1"/>
</dbReference>
<dbReference type="InterPro" id="IPR036890">
    <property type="entry name" value="HATPase_C_sf"/>
</dbReference>
<dbReference type="Proteomes" id="UP000006437">
    <property type="component" value="Unassembled WGS sequence"/>
</dbReference>